<protein>
    <submittedName>
        <fullName evidence="1">Uncharacterized protein</fullName>
    </submittedName>
</protein>
<dbReference type="GO" id="GO:0005657">
    <property type="term" value="C:replication fork"/>
    <property type="evidence" value="ECO:0007669"/>
    <property type="project" value="InterPro"/>
</dbReference>
<dbReference type="PANTHER" id="PTHR46644">
    <property type="entry name" value="DNA REPAIR PROTEIN XRCC2"/>
    <property type="match status" value="1"/>
</dbReference>
<gene>
    <name evidence="1" type="ORF">cand_002730</name>
</gene>
<dbReference type="EMBL" id="LRBS01000072">
    <property type="protein sequence ID" value="OII75942.1"/>
    <property type="molecule type" value="Genomic_DNA"/>
</dbReference>
<dbReference type="GO" id="GO:0033063">
    <property type="term" value="C:Rad51B-Rad51C-Rad51D-XRCC2 complex"/>
    <property type="evidence" value="ECO:0007669"/>
    <property type="project" value="InterPro"/>
</dbReference>
<dbReference type="SUPFAM" id="SSF52540">
    <property type="entry name" value="P-loop containing nucleoside triphosphate hydrolases"/>
    <property type="match status" value="1"/>
</dbReference>
<name>A0A1J4MP16_9CRYT</name>
<dbReference type="Gene3D" id="3.40.50.300">
    <property type="entry name" value="P-loop containing nucleotide triphosphate hydrolases"/>
    <property type="match status" value="1"/>
</dbReference>
<dbReference type="GeneID" id="92364458"/>
<proteinExistence type="predicted"/>
<dbReference type="RefSeq" id="XP_067067788.1">
    <property type="nucleotide sequence ID" value="XM_067210521.1"/>
</dbReference>
<organism evidence="1 2">
    <name type="scientific">Cryptosporidium andersoni</name>
    <dbReference type="NCBI Taxonomy" id="117008"/>
    <lineage>
        <taxon>Eukaryota</taxon>
        <taxon>Sar</taxon>
        <taxon>Alveolata</taxon>
        <taxon>Apicomplexa</taxon>
        <taxon>Conoidasida</taxon>
        <taxon>Coccidia</taxon>
        <taxon>Eucoccidiorida</taxon>
        <taxon>Eimeriorina</taxon>
        <taxon>Cryptosporidiidae</taxon>
        <taxon>Cryptosporidium</taxon>
    </lineage>
</organism>
<reference evidence="1 2" key="1">
    <citation type="submission" date="2016-10" db="EMBL/GenBank/DDBJ databases">
        <title>Reductive evolution of mitochondrial metabolism and differential evolution of invasion-related proteins in Cryptosporidium.</title>
        <authorList>
            <person name="Liu S."/>
            <person name="Roellig D.M."/>
            <person name="Guo Y."/>
            <person name="Li N."/>
            <person name="Frace M.A."/>
            <person name="Tang K."/>
            <person name="Zhang L."/>
            <person name="Feng Y."/>
            <person name="Xiao L."/>
        </authorList>
    </citation>
    <scope>NUCLEOTIDE SEQUENCE [LARGE SCALE GENOMIC DNA]</scope>
    <source>
        <strain evidence="1">30847</strain>
    </source>
</reference>
<dbReference type="InterPro" id="IPR027417">
    <property type="entry name" value="P-loop_NTPase"/>
</dbReference>
<sequence>MFGYSILNDIKIKHVYEADDNLYNLLTRNLYRLRLNDDILMDLLGENGVLRPGDLIGIAGKSNCGKSLLLGYIMAQCILPKELGGHNLSVLYIDTDNSFCIEVFLEIHLLPTIEKYYENYYQIDEDLTINNKDMLISSLDNFKVVSVSDILDFISILRTIMTDNTNPNIIIIDSLTFWKIQNSSSIFEYTVSQDNNNNNNNNKDNNIKYNEIYTSKLNSYLFGLNASLNTLYNCSMHLLSSIIDTMGVIVFVTIDEEYITNKKYRNILSKNSIEILSNPDLNDYNMESHYNIELPLSNRSNNESLHLQDSRLNKVTVRFPKLPPGIFETIRIQYKVNNLNFKRLLWITCTDTREITSAQTNIPTYFNCINDNKKMNYMIVTDSHGMNLLN</sequence>
<accession>A0A1J4MP16</accession>
<dbReference type="InterPro" id="IPR030547">
    <property type="entry name" value="XRCC2"/>
</dbReference>
<dbReference type="AlphaFoldDB" id="A0A1J4MP16"/>
<dbReference type="GO" id="GO:0000724">
    <property type="term" value="P:double-strand break repair via homologous recombination"/>
    <property type="evidence" value="ECO:0007669"/>
    <property type="project" value="InterPro"/>
</dbReference>
<keyword evidence="2" id="KW-1185">Reference proteome</keyword>
<dbReference type="PANTHER" id="PTHR46644:SF2">
    <property type="entry name" value="DNA REPAIR PROTEIN XRCC2"/>
    <property type="match status" value="1"/>
</dbReference>
<comment type="caution">
    <text evidence="1">The sequence shown here is derived from an EMBL/GenBank/DDBJ whole genome shotgun (WGS) entry which is preliminary data.</text>
</comment>
<dbReference type="OrthoDB" id="420422at2759"/>
<evidence type="ECO:0000313" key="2">
    <source>
        <dbReference type="Proteomes" id="UP000186804"/>
    </source>
</evidence>
<dbReference type="VEuPathDB" id="CryptoDB:cand_002730"/>
<dbReference type="Proteomes" id="UP000186804">
    <property type="component" value="Unassembled WGS sequence"/>
</dbReference>
<evidence type="ECO:0000313" key="1">
    <source>
        <dbReference type="EMBL" id="OII75942.1"/>
    </source>
</evidence>